<evidence type="ECO:0000313" key="3">
    <source>
        <dbReference type="Proteomes" id="UP000003781"/>
    </source>
</evidence>
<dbReference type="RefSeq" id="WP_008278602.1">
    <property type="nucleotide sequence ID" value="NZ_AAXW01000090.1"/>
</dbReference>
<name>A3IYY5_9CHRO</name>
<protein>
    <recommendedName>
        <fullName evidence="1">DeoxyPurine in DNA protein A domain-containing protein</fullName>
    </recommendedName>
</protein>
<dbReference type="AlphaFoldDB" id="A3IYY5"/>
<dbReference type="EMBL" id="AAXW01000090">
    <property type="protein sequence ID" value="EAZ88325.1"/>
    <property type="molecule type" value="Genomic_DNA"/>
</dbReference>
<dbReference type="eggNOG" id="ENOG5033BCC">
    <property type="taxonomic scope" value="Bacteria"/>
</dbReference>
<dbReference type="Pfam" id="PF23859">
    <property type="entry name" value="DpdA"/>
    <property type="match status" value="1"/>
</dbReference>
<evidence type="ECO:0000259" key="1">
    <source>
        <dbReference type="Pfam" id="PF23859"/>
    </source>
</evidence>
<proteinExistence type="predicted"/>
<gene>
    <name evidence="2" type="ORF">CY0110_14865</name>
</gene>
<keyword evidence="3" id="KW-1185">Reference proteome</keyword>
<organism evidence="2 3">
    <name type="scientific">Crocosphaera chwakensis CCY0110</name>
    <dbReference type="NCBI Taxonomy" id="391612"/>
    <lineage>
        <taxon>Bacteria</taxon>
        <taxon>Bacillati</taxon>
        <taxon>Cyanobacteriota</taxon>
        <taxon>Cyanophyceae</taxon>
        <taxon>Oscillatoriophycideae</taxon>
        <taxon>Chroococcales</taxon>
        <taxon>Aphanothecaceae</taxon>
        <taxon>Crocosphaera</taxon>
        <taxon>Crocosphaera chwakensis</taxon>
    </lineage>
</organism>
<comment type="caution">
    <text evidence="2">The sequence shown here is derived from an EMBL/GenBank/DDBJ whole genome shotgun (WGS) entry which is preliminary data.</text>
</comment>
<dbReference type="InterPro" id="IPR055645">
    <property type="entry name" value="DpdA"/>
</dbReference>
<dbReference type="OrthoDB" id="428709at2"/>
<accession>A3IYY5</accession>
<evidence type="ECO:0000313" key="2">
    <source>
        <dbReference type="EMBL" id="EAZ88325.1"/>
    </source>
</evidence>
<feature type="domain" description="DeoxyPurine in DNA protein A" evidence="1">
    <location>
        <begin position="44"/>
        <end position="135"/>
    </location>
</feature>
<dbReference type="Proteomes" id="UP000003781">
    <property type="component" value="Unassembled WGS sequence"/>
</dbReference>
<reference evidence="2 3" key="1">
    <citation type="submission" date="2007-03" db="EMBL/GenBank/DDBJ databases">
        <authorList>
            <person name="Stal L."/>
            <person name="Ferriera S."/>
            <person name="Johnson J."/>
            <person name="Kravitz S."/>
            <person name="Beeson K."/>
            <person name="Sutton G."/>
            <person name="Rogers Y.-H."/>
            <person name="Friedman R."/>
            <person name="Frazier M."/>
            <person name="Venter J.C."/>
        </authorList>
    </citation>
    <scope>NUCLEOTIDE SEQUENCE [LARGE SCALE GENOMIC DNA]</scope>
    <source>
        <strain evidence="2 3">CCY0110</strain>
    </source>
</reference>
<sequence>MIEKLEELETQSYLNLSKNYLDYCTDLADYNDEDILESFENIEMNIPYIMPVIQGGSIDDYLRHLEQYGERLRENTWVGVGSLVGRKLKEIEGILIAIRLARPDLKLHGFGLGKSKLKSSIIWDCLYTADSATAGLSKPKGAKKFIDRNNPEQAENYAQKLINDSPTQLSLFALF</sequence>